<protein>
    <submittedName>
        <fullName evidence="2">Uncharacterized protein</fullName>
    </submittedName>
</protein>
<dbReference type="EMBL" id="DSDS01000013">
    <property type="protein sequence ID" value="HET97226.1"/>
    <property type="molecule type" value="Genomic_DNA"/>
</dbReference>
<organism evidence="2">
    <name type="scientific">Desulfurivibrio alkaliphilus</name>
    <dbReference type="NCBI Taxonomy" id="427923"/>
    <lineage>
        <taxon>Bacteria</taxon>
        <taxon>Pseudomonadati</taxon>
        <taxon>Thermodesulfobacteriota</taxon>
        <taxon>Desulfobulbia</taxon>
        <taxon>Desulfobulbales</taxon>
        <taxon>Desulfobulbaceae</taxon>
        <taxon>Desulfurivibrio</taxon>
    </lineage>
</organism>
<reference evidence="2" key="1">
    <citation type="journal article" date="2020" name="mSystems">
        <title>Genome- and Community-Level Interaction Insights into Carbon Utilization and Element Cycling Functions of Hydrothermarchaeota in Hydrothermal Sediment.</title>
        <authorList>
            <person name="Zhou Z."/>
            <person name="Liu Y."/>
            <person name="Xu W."/>
            <person name="Pan J."/>
            <person name="Luo Z.H."/>
            <person name="Li M."/>
        </authorList>
    </citation>
    <scope>NUCLEOTIDE SEQUENCE [LARGE SCALE GENOMIC DNA]</scope>
    <source>
        <strain evidence="2">SpSt-1224</strain>
    </source>
</reference>
<name>A0A7C2TFE8_9BACT</name>
<feature type="coiled-coil region" evidence="1">
    <location>
        <begin position="53"/>
        <end position="80"/>
    </location>
</feature>
<dbReference type="AlphaFoldDB" id="A0A7C2TFE8"/>
<evidence type="ECO:0000313" key="2">
    <source>
        <dbReference type="EMBL" id="HET97226.1"/>
    </source>
</evidence>
<comment type="caution">
    <text evidence="2">The sequence shown here is derived from an EMBL/GenBank/DDBJ whole genome shotgun (WGS) entry which is preliminary data.</text>
</comment>
<keyword evidence="1" id="KW-0175">Coiled coil</keyword>
<gene>
    <name evidence="2" type="ORF">ENN98_00690</name>
</gene>
<accession>A0A7C2TFE8</accession>
<dbReference type="Proteomes" id="UP000885986">
    <property type="component" value="Unassembled WGS sequence"/>
</dbReference>
<proteinExistence type="predicted"/>
<evidence type="ECO:0000256" key="1">
    <source>
        <dbReference type="SAM" id="Coils"/>
    </source>
</evidence>
<sequence length="111" mass="12530">MLLIAALLAGPSWIYAIYVRQSGLLRAGRAAEEMQSLRRLAEREETSRYTALREFMATEMQTLAEQNHQLRAELRADLEKLAGRLESCAPQPATAEAEIIDLGLEEEDERI</sequence>